<dbReference type="RefSeq" id="WP_180307962.1">
    <property type="nucleotide sequence ID" value="NZ_CP058952.1"/>
</dbReference>
<sequence>MKEHQILMNAEMVRAVLNGSKTQTRRAMKPQPTECPPDYPRPGHWWPSNKFQTMLHVEDELQNKAGGWNGLAGDACPLGDTGDRLWVRETWGVISHAFGDDGEMIDWTPDRPALKINQLKFGRGYYTGHVIYAADGGMEWAGDDDGDGEPRSAWKPSIHMPREASRITLEITNVRVERLHAISRGDCMQEGCPFPNIANETDPRQWFADLWKSTYSQDNWDSDPWVWVIEFKRVTP</sequence>
<dbReference type="KEGG" id="cfon:HZU75_04380"/>
<evidence type="ECO:0000313" key="3">
    <source>
        <dbReference type="Proteomes" id="UP000510822"/>
    </source>
</evidence>
<proteinExistence type="predicted"/>
<dbReference type="Proteomes" id="UP000510822">
    <property type="component" value="Chromosome"/>
</dbReference>
<protein>
    <recommendedName>
        <fullName evidence="4">Morphogenetic protein</fullName>
    </recommendedName>
</protein>
<evidence type="ECO:0000313" key="2">
    <source>
        <dbReference type="EMBL" id="QLI80828.1"/>
    </source>
</evidence>
<keyword evidence="3" id="KW-1185">Reference proteome</keyword>
<accession>A0A7D5ZE92</accession>
<name>A0A7D5ZE92_9NEIS</name>
<evidence type="ECO:0000256" key="1">
    <source>
        <dbReference type="SAM" id="MobiDB-lite"/>
    </source>
</evidence>
<organism evidence="2 3">
    <name type="scientific">Chitinibacter fontanus</name>
    <dbReference type="NCBI Taxonomy" id="1737446"/>
    <lineage>
        <taxon>Bacteria</taxon>
        <taxon>Pseudomonadati</taxon>
        <taxon>Pseudomonadota</taxon>
        <taxon>Betaproteobacteria</taxon>
        <taxon>Neisseriales</taxon>
        <taxon>Chitinibacteraceae</taxon>
        <taxon>Chitinibacter</taxon>
    </lineage>
</organism>
<dbReference type="EMBL" id="CP058952">
    <property type="protein sequence ID" value="QLI80828.1"/>
    <property type="molecule type" value="Genomic_DNA"/>
</dbReference>
<dbReference type="AlphaFoldDB" id="A0A7D5ZE92"/>
<reference evidence="2 3" key="1">
    <citation type="journal article" date="2016" name="Int. J. Syst. Evol. Microbiol.">
        <title>Chitinibacter fontanus sp. nov., isolated from a spring.</title>
        <authorList>
            <person name="Sheu S.Y."/>
            <person name="Li Y.S."/>
            <person name="Young C.C."/>
            <person name="Chen W.M."/>
        </authorList>
    </citation>
    <scope>NUCLEOTIDE SEQUENCE [LARGE SCALE GENOMIC DNA]</scope>
    <source>
        <strain evidence="2 3">STM-7</strain>
    </source>
</reference>
<evidence type="ECO:0008006" key="4">
    <source>
        <dbReference type="Google" id="ProtNLM"/>
    </source>
</evidence>
<gene>
    <name evidence="2" type="ORF">HZU75_04380</name>
</gene>
<feature type="region of interest" description="Disordered" evidence="1">
    <location>
        <begin position="21"/>
        <end position="41"/>
    </location>
</feature>